<dbReference type="InterPro" id="IPR000210">
    <property type="entry name" value="BTB/POZ_dom"/>
</dbReference>
<dbReference type="SMART" id="SM00612">
    <property type="entry name" value="Kelch"/>
    <property type="match status" value="4"/>
</dbReference>
<organism evidence="4 5">
    <name type="scientific">Molossus molossus</name>
    <name type="common">Pallas' mastiff bat</name>
    <name type="synonym">Vespertilio molossus</name>
    <dbReference type="NCBI Taxonomy" id="27622"/>
    <lineage>
        <taxon>Eukaryota</taxon>
        <taxon>Metazoa</taxon>
        <taxon>Chordata</taxon>
        <taxon>Craniata</taxon>
        <taxon>Vertebrata</taxon>
        <taxon>Euteleostomi</taxon>
        <taxon>Mammalia</taxon>
        <taxon>Eutheria</taxon>
        <taxon>Laurasiatheria</taxon>
        <taxon>Chiroptera</taxon>
        <taxon>Yangochiroptera</taxon>
        <taxon>Molossidae</taxon>
        <taxon>Molossus</taxon>
    </lineage>
</organism>
<protein>
    <submittedName>
        <fullName evidence="4">Kelch like family member 10</fullName>
    </submittedName>
</protein>
<dbReference type="SMART" id="SM00875">
    <property type="entry name" value="BACK"/>
    <property type="match status" value="1"/>
</dbReference>
<evidence type="ECO:0000313" key="4">
    <source>
        <dbReference type="EMBL" id="KAF6416007.1"/>
    </source>
</evidence>
<accession>A0A7J8CYM7</accession>
<comment type="caution">
    <text evidence="4">The sequence shown here is derived from an EMBL/GenBank/DDBJ whole genome shotgun (WGS) entry which is preliminary data.</text>
</comment>
<dbReference type="InterPro" id="IPR006652">
    <property type="entry name" value="Kelch_1"/>
</dbReference>
<dbReference type="AlphaFoldDB" id="A0A7J8CYM7"/>
<dbReference type="InterPro" id="IPR011705">
    <property type="entry name" value="BACK"/>
</dbReference>
<evidence type="ECO:0000313" key="5">
    <source>
        <dbReference type="Proteomes" id="UP000550707"/>
    </source>
</evidence>
<dbReference type="PANTHER" id="PTHR45632:SF3">
    <property type="entry name" value="KELCH-LIKE PROTEIN 32"/>
    <property type="match status" value="1"/>
</dbReference>
<dbReference type="Gene3D" id="2.120.10.80">
    <property type="entry name" value="Kelch-type beta propeller"/>
    <property type="match status" value="1"/>
</dbReference>
<dbReference type="Pfam" id="PF00651">
    <property type="entry name" value="BTB"/>
    <property type="match status" value="1"/>
</dbReference>
<sequence>MEMESTAASTRFHQPHMERKMSAMTCEIFNELRLEGKLCDVVIKVNGFEFNAHKNILCSCSSYFRALFTSGWNNTEKKVYNIPGISPDMMKLIIEYAYTRTVPITPDNVEKLLAAADQFNIMGIVRGCCEFLKSELCLDNCIGICKFTDYYYCPELRQKAYMFILHNFEEMVKVSAEFLELSVTELKDIIEKDELNVKQEDAVFEAILKWIAHDPQNRKQHISVLLPKVRLALMHAEYFMNNVKMNDYVKDSEECKPVIINALKAMYDLNTAERYEPETNQWTLIAPMHEQRSDASATTLYGKVYICGGFNGNECLFTAEVYNTESNQWTVIAPMRSRRSGIGVIAYGEHVYAVGGFDGANRLRSAEAYSPVANTWRTIPTMFNPRSNFGIEVVDDLLFVVGGFNGFTTTFNVECYDEKTDEWYDAHDMSIYRSALSCCVVPGLANVGEYAARRDNFTGLALRDEVKYSASTSTLPV</sequence>
<feature type="domain" description="BTB" evidence="3">
    <location>
        <begin position="39"/>
        <end position="106"/>
    </location>
</feature>
<reference evidence="4 5" key="1">
    <citation type="journal article" date="2020" name="Nature">
        <title>Six reference-quality genomes reveal evolution of bat adaptations.</title>
        <authorList>
            <person name="Jebb D."/>
            <person name="Huang Z."/>
            <person name="Pippel M."/>
            <person name="Hughes G.M."/>
            <person name="Lavrichenko K."/>
            <person name="Devanna P."/>
            <person name="Winkler S."/>
            <person name="Jermiin L.S."/>
            <person name="Skirmuntt E.C."/>
            <person name="Katzourakis A."/>
            <person name="Burkitt-Gray L."/>
            <person name="Ray D.A."/>
            <person name="Sullivan K.A.M."/>
            <person name="Roscito J.G."/>
            <person name="Kirilenko B.M."/>
            <person name="Davalos L.M."/>
            <person name="Corthals A.P."/>
            <person name="Power M.L."/>
            <person name="Jones G."/>
            <person name="Ransome R.D."/>
            <person name="Dechmann D.K.N."/>
            <person name="Locatelli A.G."/>
            <person name="Puechmaille S.J."/>
            <person name="Fedrigo O."/>
            <person name="Jarvis E.D."/>
            <person name="Hiller M."/>
            <person name="Vernes S.C."/>
            <person name="Myers E.W."/>
            <person name="Teeling E.C."/>
        </authorList>
    </citation>
    <scope>NUCLEOTIDE SEQUENCE [LARGE SCALE GENOMIC DNA]</scope>
    <source>
        <strain evidence="4">MMolMol1</strain>
        <tissue evidence="4">Muscle</tissue>
    </source>
</reference>
<dbReference type="FunFam" id="1.25.40.420:FF:000001">
    <property type="entry name" value="Kelch-like family member 12"/>
    <property type="match status" value="1"/>
</dbReference>
<dbReference type="InterPro" id="IPR011333">
    <property type="entry name" value="SKP1/BTB/POZ_sf"/>
</dbReference>
<dbReference type="EMBL" id="JACASF010000019">
    <property type="protein sequence ID" value="KAF6416007.1"/>
    <property type="molecule type" value="Genomic_DNA"/>
</dbReference>
<evidence type="ECO:0000256" key="2">
    <source>
        <dbReference type="ARBA" id="ARBA00022737"/>
    </source>
</evidence>
<dbReference type="SMART" id="SM00225">
    <property type="entry name" value="BTB"/>
    <property type="match status" value="1"/>
</dbReference>
<keyword evidence="5" id="KW-1185">Reference proteome</keyword>
<name>A0A7J8CYM7_MOLMO</name>
<keyword evidence="1" id="KW-0880">Kelch repeat</keyword>
<dbReference type="PROSITE" id="PS50097">
    <property type="entry name" value="BTB"/>
    <property type="match status" value="1"/>
</dbReference>
<dbReference type="SUPFAM" id="SSF54695">
    <property type="entry name" value="POZ domain"/>
    <property type="match status" value="1"/>
</dbReference>
<dbReference type="Gene3D" id="1.25.40.420">
    <property type="match status" value="1"/>
</dbReference>
<dbReference type="Proteomes" id="UP000550707">
    <property type="component" value="Unassembled WGS sequence"/>
</dbReference>
<evidence type="ECO:0000256" key="1">
    <source>
        <dbReference type="ARBA" id="ARBA00022441"/>
    </source>
</evidence>
<dbReference type="FunFam" id="3.30.710.10:FF:000101">
    <property type="entry name" value="kelch-like protein 10 isoform X1"/>
    <property type="match status" value="1"/>
</dbReference>
<dbReference type="CDD" id="cd18240">
    <property type="entry name" value="BTB_POZ_KLHL10"/>
    <property type="match status" value="1"/>
</dbReference>
<dbReference type="Pfam" id="PF07707">
    <property type="entry name" value="BACK"/>
    <property type="match status" value="1"/>
</dbReference>
<dbReference type="Pfam" id="PF01344">
    <property type="entry name" value="Kelch_1"/>
    <property type="match status" value="4"/>
</dbReference>
<dbReference type="PANTHER" id="PTHR45632">
    <property type="entry name" value="LD33804P"/>
    <property type="match status" value="1"/>
</dbReference>
<keyword evidence="2" id="KW-0677">Repeat</keyword>
<dbReference type="CDD" id="cd18450">
    <property type="entry name" value="BACK_KLHL10"/>
    <property type="match status" value="1"/>
</dbReference>
<dbReference type="InterPro" id="IPR030608">
    <property type="entry name" value="KLHL10_BTB/POZ"/>
</dbReference>
<proteinExistence type="predicted"/>
<dbReference type="Gene3D" id="3.30.710.10">
    <property type="entry name" value="Potassium Channel Kv1.1, Chain A"/>
    <property type="match status" value="1"/>
</dbReference>
<gene>
    <name evidence="4" type="ORF">HJG59_007362</name>
</gene>
<evidence type="ECO:0000259" key="3">
    <source>
        <dbReference type="PROSITE" id="PS50097"/>
    </source>
</evidence>
<dbReference type="GO" id="GO:0005737">
    <property type="term" value="C:cytoplasm"/>
    <property type="evidence" value="ECO:0007669"/>
    <property type="project" value="UniProtKB-ARBA"/>
</dbReference>
<dbReference type="InterPro" id="IPR015915">
    <property type="entry name" value="Kelch-typ_b-propeller"/>
</dbReference>
<dbReference type="SUPFAM" id="SSF117281">
    <property type="entry name" value="Kelch motif"/>
    <property type="match status" value="1"/>
</dbReference>